<dbReference type="OrthoDB" id="9761519at2"/>
<dbReference type="eggNOG" id="COG3250">
    <property type="taxonomic scope" value="Bacteria"/>
</dbReference>
<reference evidence="3 4" key="1">
    <citation type="journal article" date="2010" name="J. Bacteriol.">
        <title>Complete genome sequence of the cellulolytic thermophile Caldicellulosiruptor obsidiansis OB47T.</title>
        <authorList>
            <person name="Elkins J.G."/>
            <person name="Lochner A."/>
            <person name="Hamilton-Brehm S.D."/>
            <person name="Davenport K.W."/>
            <person name="Podar M."/>
            <person name="Brown S.D."/>
            <person name="Land M.L."/>
            <person name="Hauser L.J."/>
            <person name="Klingeman D.M."/>
            <person name="Raman B."/>
            <person name="Goodwin L.A."/>
            <person name="Tapia R."/>
            <person name="Meincke L.J."/>
            <person name="Detter J.C."/>
            <person name="Bruce D.C."/>
            <person name="Han C.S."/>
            <person name="Palumbo A.V."/>
            <person name="Cottingham R.W."/>
            <person name="Keller M."/>
            <person name="Graham D.E."/>
        </authorList>
    </citation>
    <scope>NUCLEOTIDE SEQUENCE [LARGE SCALE GENOMIC DNA]</scope>
    <source>
        <strain evidence="4">ATCC BAA-2073 / strain OB47</strain>
    </source>
</reference>
<dbReference type="SUPFAM" id="SSF49785">
    <property type="entry name" value="Galactose-binding domain-like"/>
    <property type="match status" value="1"/>
</dbReference>
<dbReference type="InterPro" id="IPR008979">
    <property type="entry name" value="Galactose-bd-like_sf"/>
</dbReference>
<protein>
    <submittedName>
        <fullName evidence="3">Glycoside hydrolase family 2 sugar binding</fullName>
    </submittedName>
</protein>
<accession>D9TG20</accession>
<dbReference type="NCBIfam" id="NF045579">
    <property type="entry name" value="rhamnoside_JR"/>
    <property type="match status" value="1"/>
</dbReference>
<dbReference type="InterPro" id="IPR053161">
    <property type="entry name" value="Ulvan_degrading_GH"/>
</dbReference>
<keyword evidence="4" id="KW-1185">Reference proteome</keyword>
<dbReference type="STRING" id="608506.COB47_1871"/>
<keyword evidence="1 3" id="KW-0378">Hydrolase</keyword>
<proteinExistence type="predicted"/>
<dbReference type="Pfam" id="PF22666">
    <property type="entry name" value="Glyco_hydro_2_N2"/>
    <property type="match status" value="1"/>
</dbReference>
<name>D9TG20_CALOO</name>
<dbReference type="RefSeq" id="WP_013291137.1">
    <property type="nucleotide sequence ID" value="NC_014392.1"/>
</dbReference>
<evidence type="ECO:0000313" key="3">
    <source>
        <dbReference type="EMBL" id="ADL43140.1"/>
    </source>
</evidence>
<dbReference type="InterPro" id="IPR054593">
    <property type="entry name" value="Beta-mannosidase-like_N2"/>
</dbReference>
<evidence type="ECO:0000259" key="2">
    <source>
        <dbReference type="Pfam" id="PF22666"/>
    </source>
</evidence>
<dbReference type="Pfam" id="PF17132">
    <property type="entry name" value="Glyco_hydro_106"/>
    <property type="match status" value="1"/>
</dbReference>
<evidence type="ECO:0000313" key="4">
    <source>
        <dbReference type="Proteomes" id="UP000000347"/>
    </source>
</evidence>
<dbReference type="AlphaFoldDB" id="D9TG20"/>
<dbReference type="PANTHER" id="PTHR36848">
    <property type="entry name" value="DNA-BINDING PROTEIN (PUTATIVE SECRETED PROTEIN)-RELATED"/>
    <property type="match status" value="1"/>
</dbReference>
<gene>
    <name evidence="3" type="ordered locus">COB47_1871</name>
</gene>
<dbReference type="Proteomes" id="UP000000347">
    <property type="component" value="Chromosome"/>
</dbReference>
<dbReference type="PANTHER" id="PTHR36848:SF2">
    <property type="entry name" value="SECRETED PROTEIN"/>
    <property type="match status" value="1"/>
</dbReference>
<feature type="domain" description="Beta-mannosidase-like galactose-binding" evidence="2">
    <location>
        <begin position="726"/>
        <end position="812"/>
    </location>
</feature>
<dbReference type="HOGENOM" id="CLU_010993_0_0_9"/>
<dbReference type="KEGG" id="cob:COB47_1871"/>
<organism evidence="3 4">
    <name type="scientific">Caldicellulosiruptor obsidiansis (strain ATCC BAA-2073 / JCM 16842 / OB47)</name>
    <dbReference type="NCBI Taxonomy" id="608506"/>
    <lineage>
        <taxon>Bacteria</taxon>
        <taxon>Bacillati</taxon>
        <taxon>Bacillota</taxon>
        <taxon>Bacillota incertae sedis</taxon>
        <taxon>Caldicellulosiruptorales</taxon>
        <taxon>Caldicellulosiruptoraceae</taxon>
        <taxon>Caldicellulosiruptor</taxon>
    </lineage>
</organism>
<sequence>MNKDKRLSIIFDKIINEDTPAESSIIHWWIFSGEITNDRIIKELEYISNLGIKQVLIAAGHNVSPRYLSDAWFEIVKYAVLCCKEKGIKVWIADEGTYPSGFAGETFSKKYPHKRMKAIVVEKEFIVDSNLCEVKPHSGTIGILAKDMSQNKYFSFEKAEFSAGFLYLPYYTTWQIKIISSAFRTSPTRYVHHPTGAKDTTYSLCDYLDYEAVNLFISEVYEKYKVYMGEEFGKTIIGFFADEPDYSISGIPFTDNIFDIFYKEKGYDVKKYIPYFFKEQLDEEIKRIKADYWDVWSNIFTNTFFKQIYKWCEENGLKFVVHLNHEDMIEQLINSEGQFFSHMKYVHIPAIDVIWRQIWYDKEEIFPKYASSVSHIKDINQTFSESFAVYGQGISVEQIKWVVDYQFSMDINLFLSSIFKHLYNHPQNYFFPELIKYINTVSYLLYKSTSCARALVYFPTPDLWAGENISAQKAIEVGNALLKNQIDFDFFDHSLLEYLEIKNQKIYTRGRRSYDVIIIPPIKYLPQELYRLLKLFSSKGGKVLFFENYPMFVYNKTFTSFFYFVDGEMGIIFNSIEEMSKIIEKNIVVMNSDNIRVLCKKIEENYLIFLFNDSPVSFLGNIILKFTRKNLYLWDQTKNKFLIISNVQNKGKETQFNLYMYPYQTLILIASDEYIDRIQNTKLPGSLPITVLELNNNWEIHFNKDFIVYSDLKDWQSLGFSDYSGNVVYRKTFSFSHDDFIKNKHLFLYCPNVKYSAKVWLNGKYLGARAFSPFIWDITKALKIGKNELVIEVQNTPAAALLGTQEKLEKFKKEAEKNFYLSISLKFDLEMVQSGLLPPVAIIYFE</sequence>
<dbReference type="Gene3D" id="2.60.120.260">
    <property type="entry name" value="Galactose-binding domain-like"/>
    <property type="match status" value="1"/>
</dbReference>
<dbReference type="GO" id="GO:0005975">
    <property type="term" value="P:carbohydrate metabolic process"/>
    <property type="evidence" value="ECO:0007669"/>
    <property type="project" value="InterPro"/>
</dbReference>
<dbReference type="GO" id="GO:0004553">
    <property type="term" value="F:hydrolase activity, hydrolyzing O-glycosyl compounds"/>
    <property type="evidence" value="ECO:0007669"/>
    <property type="project" value="InterPro"/>
</dbReference>
<evidence type="ECO:0000256" key="1">
    <source>
        <dbReference type="ARBA" id="ARBA00022801"/>
    </source>
</evidence>
<dbReference type="EMBL" id="CP002164">
    <property type="protein sequence ID" value="ADL43140.1"/>
    <property type="molecule type" value="Genomic_DNA"/>
</dbReference>